<proteinExistence type="predicted"/>
<dbReference type="Pfam" id="PF05226">
    <property type="entry name" value="CHASE2"/>
    <property type="match status" value="1"/>
</dbReference>
<dbReference type="SMART" id="SM01080">
    <property type="entry name" value="CHASE2"/>
    <property type="match status" value="1"/>
</dbReference>
<keyword evidence="1" id="KW-0812">Transmembrane</keyword>
<dbReference type="CDD" id="cd07302">
    <property type="entry name" value="CHD"/>
    <property type="match status" value="1"/>
</dbReference>
<feature type="transmembrane region" description="Helical" evidence="1">
    <location>
        <begin position="406"/>
        <end position="425"/>
    </location>
</feature>
<dbReference type="EMBL" id="WJBU01000014">
    <property type="protein sequence ID" value="MRD48626.1"/>
    <property type="molecule type" value="Genomic_DNA"/>
</dbReference>
<dbReference type="GO" id="GO:0035556">
    <property type="term" value="P:intracellular signal transduction"/>
    <property type="evidence" value="ECO:0007669"/>
    <property type="project" value="InterPro"/>
</dbReference>
<dbReference type="SMART" id="SM00044">
    <property type="entry name" value="CYCc"/>
    <property type="match status" value="1"/>
</dbReference>
<evidence type="ECO:0000313" key="3">
    <source>
        <dbReference type="EMBL" id="MRD48626.1"/>
    </source>
</evidence>
<evidence type="ECO:0000313" key="4">
    <source>
        <dbReference type="Proteomes" id="UP000487350"/>
    </source>
</evidence>
<dbReference type="RefSeq" id="WP_153585939.1">
    <property type="nucleotide sequence ID" value="NZ_WJBU01000014.1"/>
</dbReference>
<dbReference type="InterPro" id="IPR001054">
    <property type="entry name" value="A/G_cyclase"/>
</dbReference>
<dbReference type="OrthoDB" id="9802500at2"/>
<protein>
    <submittedName>
        <fullName evidence="3">CHASE2 domain-containing protein</fullName>
    </submittedName>
</protein>
<evidence type="ECO:0000256" key="1">
    <source>
        <dbReference type="SAM" id="Phobius"/>
    </source>
</evidence>
<dbReference type="GO" id="GO:0006171">
    <property type="term" value="P:cAMP biosynthetic process"/>
    <property type="evidence" value="ECO:0007669"/>
    <property type="project" value="TreeGrafter"/>
</dbReference>
<keyword evidence="1" id="KW-0472">Membrane</keyword>
<keyword evidence="4" id="KW-1185">Reference proteome</keyword>
<dbReference type="InterPro" id="IPR007890">
    <property type="entry name" value="CHASE2"/>
</dbReference>
<feature type="transmembrane region" description="Helical" evidence="1">
    <location>
        <begin position="431"/>
        <end position="454"/>
    </location>
</feature>
<reference evidence="3 4" key="1">
    <citation type="submission" date="2019-11" db="EMBL/GenBank/DDBJ databases">
        <title>Caenimonas koreensis gen. nov., sp. nov., isolated from activated sludge.</title>
        <authorList>
            <person name="Seung H.R."/>
        </authorList>
    </citation>
    <scope>NUCLEOTIDE SEQUENCE [LARGE SCALE GENOMIC DNA]</scope>
    <source>
        <strain evidence="3 4">EMB320</strain>
    </source>
</reference>
<dbReference type="PANTHER" id="PTHR43081:SF1">
    <property type="entry name" value="ADENYLATE CYCLASE, TERMINAL-DIFFERENTIATION SPECIFIC"/>
    <property type="match status" value="1"/>
</dbReference>
<dbReference type="Gene3D" id="3.30.70.1230">
    <property type="entry name" value="Nucleotide cyclase"/>
    <property type="match status" value="1"/>
</dbReference>
<feature type="transmembrane region" description="Helical" evidence="1">
    <location>
        <begin position="378"/>
        <end position="399"/>
    </location>
</feature>
<feature type="domain" description="Guanylate cyclase" evidence="2">
    <location>
        <begin position="496"/>
        <end position="628"/>
    </location>
</feature>
<dbReference type="Proteomes" id="UP000487350">
    <property type="component" value="Unassembled WGS sequence"/>
</dbReference>
<gene>
    <name evidence="3" type="ORF">GHT07_15160</name>
</gene>
<organism evidence="3 4">
    <name type="scientific">Caenimonas koreensis DSM 17982</name>
    <dbReference type="NCBI Taxonomy" id="1121255"/>
    <lineage>
        <taxon>Bacteria</taxon>
        <taxon>Pseudomonadati</taxon>
        <taxon>Pseudomonadota</taxon>
        <taxon>Betaproteobacteria</taxon>
        <taxon>Burkholderiales</taxon>
        <taxon>Comamonadaceae</taxon>
        <taxon>Caenimonas</taxon>
    </lineage>
</organism>
<sequence length="751" mass="82939">MEVLAKHWSRIAVTLIPLVFALLHAMGVLPLGVLQRLDDVIYDARLRATMPRTLDDRIVIIDLDEKSLAEVGRWPWSRNHLADLTDELFDRQKAALVGFDIVFAEADDSSGLKRLRQLAQGELKDQPGFSEKVNQLQANLDYDGMFVRALTKRPVVLGYYLTSDRDGRKSGVLPEPVMDRSALNGRPIKFTSWDGFGSNLDLFAKAAPVAGFFNPMLDSDGVVRSVPLLAEHQEKYYESLSLAMFRMLAGMPVVEPVFPPERFVARSYQGLDSVRLRQKQGGAMVIPVAEGVTTLVPFRGPGGVKGGSFKYISAADIIAKRLPPETLKGKIILVGTTAPGLLDLRVTPVGADYAGVETHANLISGMLDNRIPVKPDYALGYDVAILVIAGLLLAFALPLVSAQRAVLLSIMVIAAIVALNLWAYLGAGLVLPLAAALVMATTAFALNMGYGYFVESRSKRELARKFGTYVPPELVDVMVKQGANNFSMEATSKELTVMFCDMRGFTKLSETMEPIKLQQLLNDVFNRLTDLIRGNKGTIDKYMGDCVMAFWGAPVDIPNHAYLASKTALEMANAVRKINEEYRAKGQPEIGVGIGLNTGNMSVGDMGSDIRRAYTVIGDAVNLGSRLEGLSKVYGVDIVVSESTRKMAPEFAWQELDRVRVKGKEQAVAIFWPVAPADRLEKPYLDELKTWASFLKAYRAQDWDQCDVIMLNLQRMNAKKYLYELYSDRVASMRLLPFDPSWDGATNFETK</sequence>
<dbReference type="InterPro" id="IPR050697">
    <property type="entry name" value="Adenylyl/Guanylyl_Cyclase_3/4"/>
</dbReference>
<dbReference type="PROSITE" id="PS50125">
    <property type="entry name" value="GUANYLATE_CYCLASE_2"/>
    <property type="match status" value="1"/>
</dbReference>
<accession>A0A844BAP5</accession>
<keyword evidence="1" id="KW-1133">Transmembrane helix</keyword>
<comment type="caution">
    <text evidence="3">The sequence shown here is derived from an EMBL/GenBank/DDBJ whole genome shotgun (WGS) entry which is preliminary data.</text>
</comment>
<dbReference type="AlphaFoldDB" id="A0A844BAP5"/>
<dbReference type="Pfam" id="PF00211">
    <property type="entry name" value="Guanylate_cyc"/>
    <property type="match status" value="1"/>
</dbReference>
<dbReference type="PANTHER" id="PTHR43081">
    <property type="entry name" value="ADENYLATE CYCLASE, TERMINAL-DIFFERENTIATION SPECIFIC-RELATED"/>
    <property type="match status" value="1"/>
</dbReference>
<feature type="transmembrane region" description="Helical" evidence="1">
    <location>
        <begin position="12"/>
        <end position="33"/>
    </location>
</feature>
<name>A0A844BAP5_9BURK</name>
<dbReference type="GO" id="GO:0004016">
    <property type="term" value="F:adenylate cyclase activity"/>
    <property type="evidence" value="ECO:0007669"/>
    <property type="project" value="UniProtKB-ARBA"/>
</dbReference>
<evidence type="ECO:0000259" key="2">
    <source>
        <dbReference type="PROSITE" id="PS50125"/>
    </source>
</evidence>
<dbReference type="InterPro" id="IPR029787">
    <property type="entry name" value="Nucleotide_cyclase"/>
</dbReference>
<dbReference type="SUPFAM" id="SSF55073">
    <property type="entry name" value="Nucleotide cyclase"/>
    <property type="match status" value="1"/>
</dbReference>